<comment type="caution">
    <text evidence="6">The sequence shown here is derived from an EMBL/GenBank/DDBJ whole genome shotgun (WGS) entry which is preliminary data.</text>
</comment>
<dbReference type="AlphaFoldDB" id="A0A510WYV0"/>
<feature type="transmembrane region" description="Helical" evidence="5">
    <location>
        <begin position="102"/>
        <end position="124"/>
    </location>
</feature>
<evidence type="ECO:0000256" key="5">
    <source>
        <dbReference type="SAM" id="Phobius"/>
    </source>
</evidence>
<dbReference type="Pfam" id="PF01027">
    <property type="entry name" value="Bax1-I"/>
    <property type="match status" value="1"/>
</dbReference>
<sequence length="228" mass="26389">MKISKKTYFLFTYGLFVIYMCIFYKIYSLVLSSKYIADIVSNCKVVLFGVAIVTIVCLLPFDLLKKEKPWKIPIIFIASIIIICMMAIMASIMGFLLKELGLYKYISQILVVACFVFIFCFLYGINALRDLNNTKLDITLGITSLILIVIMNIFNIRERFWHILVDIIVLIWFMYGTAEDSQNIVKNYPALDSNIKTIVTSLENAFFLCFDFILIFTHLMKMTADEKE</sequence>
<evidence type="ECO:0000256" key="1">
    <source>
        <dbReference type="ARBA" id="ARBA00004141"/>
    </source>
</evidence>
<evidence type="ECO:0000256" key="2">
    <source>
        <dbReference type="ARBA" id="ARBA00022692"/>
    </source>
</evidence>
<dbReference type="GO" id="GO:0016020">
    <property type="term" value="C:membrane"/>
    <property type="evidence" value="ECO:0007669"/>
    <property type="project" value="UniProtKB-SubCell"/>
</dbReference>
<evidence type="ECO:0000313" key="6">
    <source>
        <dbReference type="EMBL" id="GEK41610.1"/>
    </source>
</evidence>
<feature type="transmembrane region" description="Helical" evidence="5">
    <location>
        <begin position="7"/>
        <end position="27"/>
    </location>
</feature>
<keyword evidence="3 5" id="KW-1133">Transmembrane helix</keyword>
<keyword evidence="7" id="KW-1185">Reference proteome</keyword>
<dbReference type="RefSeq" id="WP_057827654.1">
    <property type="nucleotide sequence ID" value="NZ_BAAACL010000001.1"/>
</dbReference>
<evidence type="ECO:0000256" key="4">
    <source>
        <dbReference type="ARBA" id="ARBA00023136"/>
    </source>
</evidence>
<dbReference type="GeneID" id="29933604"/>
<proteinExistence type="predicted"/>
<organism evidence="6 7">
    <name type="scientific">Ligilactobacillus aviarius</name>
    <dbReference type="NCBI Taxonomy" id="1606"/>
    <lineage>
        <taxon>Bacteria</taxon>
        <taxon>Bacillati</taxon>
        <taxon>Bacillota</taxon>
        <taxon>Bacilli</taxon>
        <taxon>Lactobacillales</taxon>
        <taxon>Lactobacillaceae</taxon>
        <taxon>Ligilactobacillus</taxon>
    </lineage>
</organism>
<evidence type="ECO:0000256" key="3">
    <source>
        <dbReference type="ARBA" id="ARBA00022989"/>
    </source>
</evidence>
<dbReference type="InterPro" id="IPR006214">
    <property type="entry name" value="Bax_inhibitor_1-related"/>
</dbReference>
<accession>A0A510WYV0</accession>
<feature type="transmembrane region" description="Helical" evidence="5">
    <location>
        <begin position="160"/>
        <end position="178"/>
    </location>
</feature>
<comment type="subcellular location">
    <subcellularLocation>
        <location evidence="1">Membrane</location>
        <topology evidence="1">Multi-pass membrane protein</topology>
    </subcellularLocation>
</comment>
<feature type="transmembrane region" description="Helical" evidence="5">
    <location>
        <begin position="198"/>
        <end position="220"/>
    </location>
</feature>
<reference evidence="6 7" key="1">
    <citation type="submission" date="2019-07" db="EMBL/GenBank/DDBJ databases">
        <title>Whole genome shotgun sequence of Lactobacillus aviarius subsp. aviarius NBRC 102162.</title>
        <authorList>
            <person name="Hosoyama A."/>
            <person name="Uohara A."/>
            <person name="Ohji S."/>
            <person name="Ichikawa N."/>
        </authorList>
    </citation>
    <scope>NUCLEOTIDE SEQUENCE [LARGE SCALE GENOMIC DNA]</scope>
    <source>
        <strain evidence="6 7">NBRC 102162</strain>
    </source>
</reference>
<evidence type="ECO:0000313" key="7">
    <source>
        <dbReference type="Proteomes" id="UP000321722"/>
    </source>
</evidence>
<gene>
    <name evidence="6" type="ORF">LAV01_04420</name>
</gene>
<keyword evidence="4 5" id="KW-0472">Membrane</keyword>
<dbReference type="EMBL" id="BJUI01000003">
    <property type="protein sequence ID" value="GEK41610.1"/>
    <property type="molecule type" value="Genomic_DNA"/>
</dbReference>
<dbReference type="Proteomes" id="UP000321722">
    <property type="component" value="Unassembled WGS sequence"/>
</dbReference>
<name>A0A510WYV0_9LACO</name>
<feature type="transmembrane region" description="Helical" evidence="5">
    <location>
        <begin position="73"/>
        <end position="96"/>
    </location>
</feature>
<feature type="transmembrane region" description="Helical" evidence="5">
    <location>
        <begin position="39"/>
        <end position="61"/>
    </location>
</feature>
<protein>
    <submittedName>
        <fullName evidence="6">Uncharacterized protein</fullName>
    </submittedName>
</protein>
<feature type="transmembrane region" description="Helical" evidence="5">
    <location>
        <begin position="136"/>
        <end position="154"/>
    </location>
</feature>
<keyword evidence="2 5" id="KW-0812">Transmembrane</keyword>